<evidence type="ECO:0000259" key="7">
    <source>
        <dbReference type="Pfam" id="PF01055"/>
    </source>
</evidence>
<dbReference type="PANTHER" id="PTHR22762:SF133">
    <property type="entry name" value="P-TYPE DOMAIN-CONTAINING PROTEIN"/>
    <property type="match status" value="1"/>
</dbReference>
<gene>
    <name evidence="9" type="ORF">EPUS_05598</name>
</gene>
<evidence type="ECO:0000256" key="4">
    <source>
        <dbReference type="ARBA" id="ARBA00023180"/>
    </source>
</evidence>
<dbReference type="FunFam" id="3.20.20.80:FF:000138">
    <property type="entry name" value="Putative alpha-glucosidase AgdA"/>
    <property type="match status" value="1"/>
</dbReference>
<protein>
    <recommendedName>
        <fullName evidence="3">alpha-glucosidase</fullName>
        <ecNumber evidence="3">3.2.1.20</ecNumber>
    </recommendedName>
</protein>
<dbReference type="InterPro" id="IPR000322">
    <property type="entry name" value="Glyco_hydro_31_TIM"/>
</dbReference>
<dbReference type="GeneID" id="19240546"/>
<dbReference type="OMA" id="WEFPNDE"/>
<evidence type="ECO:0000259" key="8">
    <source>
        <dbReference type="Pfam" id="PF21365"/>
    </source>
</evidence>
<dbReference type="CDD" id="cd14752">
    <property type="entry name" value="GH31_N"/>
    <property type="match status" value="1"/>
</dbReference>
<dbReference type="InterPro" id="IPR048395">
    <property type="entry name" value="Glyco_hydro_31_C"/>
</dbReference>
<evidence type="ECO:0000313" key="9">
    <source>
        <dbReference type="EMBL" id="ERF71726.1"/>
    </source>
</evidence>
<dbReference type="GO" id="GO:0005975">
    <property type="term" value="P:carbohydrate metabolic process"/>
    <property type="evidence" value="ECO:0007669"/>
    <property type="project" value="InterPro"/>
</dbReference>
<keyword evidence="6" id="KW-0732">Signal</keyword>
<dbReference type="Pfam" id="PF01055">
    <property type="entry name" value="Glyco_hydro_31_2nd"/>
    <property type="match status" value="1"/>
</dbReference>
<proteinExistence type="inferred from homology"/>
<dbReference type="Pfam" id="PF21365">
    <property type="entry name" value="Glyco_hydro_31_3rd"/>
    <property type="match status" value="1"/>
</dbReference>
<dbReference type="InterPro" id="IPR013780">
    <property type="entry name" value="Glyco_hydro_b"/>
</dbReference>
<dbReference type="Gene3D" id="3.20.20.80">
    <property type="entry name" value="Glycosidases"/>
    <property type="match status" value="2"/>
</dbReference>
<comment type="catalytic activity">
    <reaction evidence="1">
        <text>Hydrolysis of terminal, non-reducing (1-&gt;4)-linked alpha-D-glucose residues with release of alpha-D-glucose.</text>
        <dbReference type="EC" id="3.2.1.20"/>
    </reaction>
</comment>
<dbReference type="SUPFAM" id="SSF51011">
    <property type="entry name" value="Glycosyl hydrolase domain"/>
    <property type="match status" value="1"/>
</dbReference>
<keyword evidence="5" id="KW-0378">Hydrolase</keyword>
<keyword evidence="5" id="KW-0326">Glycosidase</keyword>
<sequence>MSPWRLKWLQVVSLLSPLVVEAQESASPGASLSTASFRPIFTVPASADVGKTLLPNVKDPQAADAQTVCPGYKGSNVQSSDNGLTADLTLAGPACNVYGTDINSLSLTVEYQTDSRLHVEIVPSHIDSSNRSNYLLSPEYVARPSQENGAASSSDLTFSWSNDPSFSFEVTRNSTGDAIFSTAGSKLVFEDQFIEFVTSEPAKYNVYGLGEVIHGLRLGNNFTRTIYAADVGDPIDRNLYGSHPFYLDTRYFQSEDDGSYTYITANDSAGDGSYTSHSHGVYLRNAHGQEVLMRADNITWRTIGGSIDLYFFSGPSQPEVTKQYQDVIGYPAMQQYFTFGLHQCRWGYENWSVVEDVVNTYTDFGIPLENIWTDIGMSNIRFVCDSQSLALTFEADYMNQYRDFENDLGRYDYETGQDFLKRLHDGGRHYIPIIDAAIYIPNPENASDTYETFDRGNATDSWVLNPDGSTYIGDVWPGYTVFPDVLSDAGVEFWANELVIYHEKLGTDGYDGAWIDMNEAASFCSGSCGSGNLTLNPVHPSFRLPGEPGNVIYEYPEGFNLTNATEAASASAASSSQAAAASSTAVSAPSTSTSYFRSTPTPGVRNVNYPPYVIDHVQNGADLSVHAISPFRDYRNATHTNGIQEYDVHNLYGHSLLQATYLGLSRIFPGKRPFIIGRSTFPGSGKVAGHWGGDNASKWYYMYFSIPQALSFSLFGIPMFGTDTCGFNGNSDEELCNRWMSLSALFPFYRNHNVLSAIPQEAYVWASVIDATKAAMNIRFQLLPYMYTLFHLANTKGDTVMRALAWEFPNDPSLADADRQFFLGHDILVTPVLEQGATSVDGVFPGNGNSSGNNASQNEFYYDWYTQSPISPSLTGNVTISAPLGHILVYIRGGAVLATQPMALTTRDARKLPWSVLVALDASGSANGYLYLDDGESLNPEAIKEVEFEADGSTLTAKVTGGFEDGVPLANVTVMGVQKAPEGEVRLNGQMVGEGAYDSVGKTFRITGLEDATKKIGAWGSDWRLEW</sequence>
<dbReference type="Gene3D" id="2.60.40.1760">
    <property type="entry name" value="glycosyl hydrolase (family 31)"/>
    <property type="match status" value="1"/>
</dbReference>
<dbReference type="OrthoDB" id="5839090at2759"/>
<dbReference type="SUPFAM" id="SSF74650">
    <property type="entry name" value="Galactose mutarotase-like"/>
    <property type="match status" value="1"/>
</dbReference>
<keyword evidence="4" id="KW-0325">Glycoprotein</keyword>
<evidence type="ECO:0000256" key="1">
    <source>
        <dbReference type="ARBA" id="ARBA00001657"/>
    </source>
</evidence>
<evidence type="ECO:0000256" key="5">
    <source>
        <dbReference type="RuleBase" id="RU361185"/>
    </source>
</evidence>
<dbReference type="GO" id="GO:0030246">
    <property type="term" value="F:carbohydrate binding"/>
    <property type="evidence" value="ECO:0007669"/>
    <property type="project" value="InterPro"/>
</dbReference>
<dbReference type="PANTHER" id="PTHR22762">
    <property type="entry name" value="ALPHA-GLUCOSIDASE"/>
    <property type="match status" value="1"/>
</dbReference>
<keyword evidence="10" id="KW-1185">Reference proteome</keyword>
<feature type="domain" description="Glycoside hydrolase family 31 TIM barrel" evidence="7">
    <location>
        <begin position="331"/>
        <end position="789"/>
    </location>
</feature>
<dbReference type="eggNOG" id="KOG1065">
    <property type="taxonomic scope" value="Eukaryota"/>
</dbReference>
<feature type="chain" id="PRO_5004611892" description="alpha-glucosidase" evidence="6">
    <location>
        <begin position="23"/>
        <end position="1027"/>
    </location>
</feature>
<evidence type="ECO:0000313" key="10">
    <source>
        <dbReference type="Proteomes" id="UP000019373"/>
    </source>
</evidence>
<evidence type="ECO:0000256" key="2">
    <source>
        <dbReference type="ARBA" id="ARBA00007806"/>
    </source>
</evidence>
<dbReference type="CDD" id="cd06602">
    <property type="entry name" value="GH31_MGAM_SI_GAA"/>
    <property type="match status" value="1"/>
</dbReference>
<dbReference type="EMBL" id="KE721194">
    <property type="protein sequence ID" value="ERF71726.1"/>
    <property type="molecule type" value="Genomic_DNA"/>
</dbReference>
<dbReference type="Proteomes" id="UP000019373">
    <property type="component" value="Unassembled WGS sequence"/>
</dbReference>
<feature type="signal peptide" evidence="6">
    <location>
        <begin position="1"/>
        <end position="22"/>
    </location>
</feature>
<dbReference type="HOGENOM" id="CLU_000631_11_0_1"/>
<dbReference type="EC" id="3.2.1.20" evidence="3"/>
<dbReference type="FunFam" id="2.60.40.1760:FF:000005">
    <property type="entry name" value="Putative alpha-glucosidase AgdA"/>
    <property type="match status" value="1"/>
</dbReference>
<dbReference type="Gene3D" id="2.60.40.1180">
    <property type="entry name" value="Golgi alpha-mannosidase II"/>
    <property type="match status" value="2"/>
</dbReference>
<evidence type="ECO:0000256" key="6">
    <source>
        <dbReference type="SAM" id="SignalP"/>
    </source>
</evidence>
<organism evidence="9 10">
    <name type="scientific">Endocarpon pusillum (strain Z07020 / HMAS-L-300199)</name>
    <name type="common">Lichen-forming fungus</name>
    <dbReference type="NCBI Taxonomy" id="1263415"/>
    <lineage>
        <taxon>Eukaryota</taxon>
        <taxon>Fungi</taxon>
        <taxon>Dikarya</taxon>
        <taxon>Ascomycota</taxon>
        <taxon>Pezizomycotina</taxon>
        <taxon>Eurotiomycetes</taxon>
        <taxon>Chaetothyriomycetidae</taxon>
        <taxon>Verrucariales</taxon>
        <taxon>Verrucariaceae</taxon>
        <taxon>Endocarpon</taxon>
    </lineage>
</organism>
<comment type="similarity">
    <text evidence="2 5">Belongs to the glycosyl hydrolase 31 family.</text>
</comment>
<accession>U1GIT9</accession>
<dbReference type="GO" id="GO:0004558">
    <property type="term" value="F:alpha-1,4-glucosidase activity"/>
    <property type="evidence" value="ECO:0007669"/>
    <property type="project" value="UniProtKB-EC"/>
</dbReference>
<dbReference type="InterPro" id="IPR017853">
    <property type="entry name" value="GH"/>
</dbReference>
<dbReference type="InterPro" id="IPR011013">
    <property type="entry name" value="Gal_mutarotase_sf_dom"/>
</dbReference>
<feature type="domain" description="Glycosyl hydrolase family 31 C-terminal" evidence="8">
    <location>
        <begin position="797"/>
        <end position="897"/>
    </location>
</feature>
<evidence type="ECO:0000256" key="3">
    <source>
        <dbReference type="ARBA" id="ARBA00012741"/>
    </source>
</evidence>
<dbReference type="AlphaFoldDB" id="U1GIT9"/>
<dbReference type="SUPFAM" id="SSF51445">
    <property type="entry name" value="(Trans)glycosidases"/>
    <property type="match status" value="1"/>
</dbReference>
<reference evidence="10" key="1">
    <citation type="journal article" date="2014" name="BMC Genomics">
        <title>Genome characteristics reveal the impact of lichenization on lichen-forming fungus Endocarpon pusillum Hedwig (Verrucariales, Ascomycota).</title>
        <authorList>
            <person name="Wang Y.-Y."/>
            <person name="Liu B."/>
            <person name="Zhang X.-Y."/>
            <person name="Zhou Q.-M."/>
            <person name="Zhang T."/>
            <person name="Li H."/>
            <person name="Yu Y.-F."/>
            <person name="Zhang X.-L."/>
            <person name="Hao X.-Y."/>
            <person name="Wang M."/>
            <person name="Wang L."/>
            <person name="Wei J.-C."/>
        </authorList>
    </citation>
    <scope>NUCLEOTIDE SEQUENCE [LARGE SCALE GENOMIC DNA]</scope>
    <source>
        <strain evidence="10">Z07020 / HMAS-L-300199</strain>
    </source>
</reference>
<dbReference type="RefSeq" id="XP_007802648.1">
    <property type="nucleotide sequence ID" value="XM_007804457.1"/>
</dbReference>
<name>U1GIT9_ENDPU</name>